<dbReference type="InterPro" id="IPR035965">
    <property type="entry name" value="PAS-like_dom_sf"/>
</dbReference>
<dbReference type="SUPFAM" id="SSF55785">
    <property type="entry name" value="PYP-like sensor domain (PAS domain)"/>
    <property type="match status" value="1"/>
</dbReference>
<dbReference type="GO" id="GO:0006355">
    <property type="term" value="P:regulation of DNA-templated transcription"/>
    <property type="evidence" value="ECO:0007669"/>
    <property type="project" value="InterPro"/>
</dbReference>
<evidence type="ECO:0000259" key="1">
    <source>
        <dbReference type="PROSITE" id="PS50112"/>
    </source>
</evidence>
<gene>
    <name evidence="2" type="ORF">ENT52_01525</name>
</gene>
<evidence type="ECO:0000313" key="2">
    <source>
        <dbReference type="EMBL" id="HGT82394.1"/>
    </source>
</evidence>
<dbReference type="NCBIfam" id="TIGR00229">
    <property type="entry name" value="sensory_box"/>
    <property type="match status" value="1"/>
</dbReference>
<dbReference type="AlphaFoldDB" id="A0A7J3M2C5"/>
<dbReference type="InterPro" id="IPR000014">
    <property type="entry name" value="PAS"/>
</dbReference>
<comment type="caution">
    <text evidence="2">The sequence shown here is derived from an EMBL/GenBank/DDBJ whole genome shotgun (WGS) entry which is preliminary data.</text>
</comment>
<feature type="domain" description="PAS" evidence="1">
    <location>
        <begin position="1"/>
        <end position="65"/>
    </location>
</feature>
<protein>
    <submittedName>
        <fullName evidence="2">PAS domain S-box protein</fullName>
    </submittedName>
</protein>
<accession>A0A7J3M2C5</accession>
<dbReference type="PROSITE" id="PS50112">
    <property type="entry name" value="PAS"/>
    <property type="match status" value="1"/>
</dbReference>
<dbReference type="EMBL" id="DSYZ01000035">
    <property type="protein sequence ID" value="HGT82394.1"/>
    <property type="molecule type" value="Genomic_DNA"/>
</dbReference>
<sequence>MVKKALAGIYVHNKNGKIVYVNEIVEKATGYSKEEIYGLKDFTLLSFEDDRERMKEIMKRFLMGK</sequence>
<dbReference type="InterPro" id="IPR013767">
    <property type="entry name" value="PAS_fold"/>
</dbReference>
<reference evidence="2" key="1">
    <citation type="journal article" date="2020" name="mSystems">
        <title>Genome- and Community-Level Interaction Insights into Carbon Utilization and Element Cycling Functions of Hydrothermarchaeota in Hydrothermal Sediment.</title>
        <authorList>
            <person name="Zhou Z."/>
            <person name="Liu Y."/>
            <person name="Xu W."/>
            <person name="Pan J."/>
            <person name="Luo Z.H."/>
            <person name="Li M."/>
        </authorList>
    </citation>
    <scope>NUCLEOTIDE SEQUENCE [LARGE SCALE GENOMIC DNA]</scope>
    <source>
        <strain evidence="2">SpSt-587</strain>
    </source>
</reference>
<dbReference type="CDD" id="cd00130">
    <property type="entry name" value="PAS"/>
    <property type="match status" value="1"/>
</dbReference>
<dbReference type="Gene3D" id="3.30.450.20">
    <property type="entry name" value="PAS domain"/>
    <property type="match status" value="1"/>
</dbReference>
<name>A0A7J3M2C5_ARCFL</name>
<organism evidence="2">
    <name type="scientific">Archaeoglobus fulgidus</name>
    <dbReference type="NCBI Taxonomy" id="2234"/>
    <lineage>
        <taxon>Archaea</taxon>
        <taxon>Methanobacteriati</taxon>
        <taxon>Methanobacteriota</taxon>
        <taxon>Archaeoglobi</taxon>
        <taxon>Archaeoglobales</taxon>
        <taxon>Archaeoglobaceae</taxon>
        <taxon>Archaeoglobus</taxon>
    </lineage>
</organism>
<proteinExistence type="predicted"/>
<dbReference type="Pfam" id="PF00989">
    <property type="entry name" value="PAS"/>
    <property type="match status" value="1"/>
</dbReference>